<dbReference type="AlphaFoldDB" id="L5LTZ5"/>
<evidence type="ECO:0000313" key="1">
    <source>
        <dbReference type="EMBL" id="ELK29924.1"/>
    </source>
</evidence>
<evidence type="ECO:0000313" key="2">
    <source>
        <dbReference type="Proteomes" id="UP000010556"/>
    </source>
</evidence>
<dbReference type="Proteomes" id="UP000010556">
    <property type="component" value="Unassembled WGS sequence"/>
</dbReference>
<proteinExistence type="predicted"/>
<protein>
    <submittedName>
        <fullName evidence="1">Uncharacterized protein</fullName>
    </submittedName>
</protein>
<name>L5LTZ5_MYODS</name>
<organism evidence="1 2">
    <name type="scientific">Myotis davidii</name>
    <name type="common">David's myotis</name>
    <dbReference type="NCBI Taxonomy" id="225400"/>
    <lineage>
        <taxon>Eukaryota</taxon>
        <taxon>Metazoa</taxon>
        <taxon>Chordata</taxon>
        <taxon>Craniata</taxon>
        <taxon>Vertebrata</taxon>
        <taxon>Euteleostomi</taxon>
        <taxon>Mammalia</taxon>
        <taxon>Eutheria</taxon>
        <taxon>Laurasiatheria</taxon>
        <taxon>Chiroptera</taxon>
        <taxon>Yangochiroptera</taxon>
        <taxon>Vespertilionidae</taxon>
        <taxon>Myotis</taxon>
    </lineage>
</organism>
<keyword evidence="2" id="KW-1185">Reference proteome</keyword>
<reference evidence="2" key="1">
    <citation type="journal article" date="2013" name="Science">
        <title>Comparative analysis of bat genomes provides insight into the evolution of flight and immunity.</title>
        <authorList>
            <person name="Zhang G."/>
            <person name="Cowled C."/>
            <person name="Shi Z."/>
            <person name="Huang Z."/>
            <person name="Bishop-Lilly K.A."/>
            <person name="Fang X."/>
            <person name="Wynne J.W."/>
            <person name="Xiong Z."/>
            <person name="Baker M.L."/>
            <person name="Zhao W."/>
            <person name="Tachedjian M."/>
            <person name="Zhu Y."/>
            <person name="Zhou P."/>
            <person name="Jiang X."/>
            <person name="Ng J."/>
            <person name="Yang L."/>
            <person name="Wu L."/>
            <person name="Xiao J."/>
            <person name="Feng Y."/>
            <person name="Chen Y."/>
            <person name="Sun X."/>
            <person name="Zhang Y."/>
            <person name="Marsh G.A."/>
            <person name="Crameri G."/>
            <person name="Broder C.C."/>
            <person name="Frey K.G."/>
            <person name="Wang L.F."/>
            <person name="Wang J."/>
        </authorList>
    </citation>
    <scope>NUCLEOTIDE SEQUENCE [LARGE SCALE GENOMIC DNA]</scope>
</reference>
<sequence>MSDCRFSPDPCGTNRQLGVPRGVPDCKRVQAGLRNPFLPPCKSFVHQDSSSIIFNYKSTRGPVHEIRALGTLHGSPPESSGTGTGLYPMVHCMCSTLSFASPLGLKGPIPGGLGLSWQSDIPLAAQQPSVDVHLPVGSRPKLQSDILSAAEEAGEAPTTTAVLAAISLACAGAELPLWERTDHEGTAPALSICPLVVSVCHSDQSFPVVLLLGPTLYPLSQTSQGINDERESWIGCHLHALHWGLSLQPGHVLLTSIEPGTLQSTG</sequence>
<dbReference type="EMBL" id="KB107562">
    <property type="protein sequence ID" value="ELK29924.1"/>
    <property type="molecule type" value="Genomic_DNA"/>
</dbReference>
<accession>L5LTZ5</accession>
<gene>
    <name evidence="1" type="ORF">MDA_GLEAN10008560</name>
</gene>